<accession>A0A392QGC2</accession>
<evidence type="ECO:0000313" key="2">
    <source>
        <dbReference type="EMBL" id="MCI22989.1"/>
    </source>
</evidence>
<keyword evidence="1" id="KW-1133">Transmembrane helix</keyword>
<keyword evidence="3" id="KW-1185">Reference proteome</keyword>
<sequence>MTQALALTWFTFGWMDRATFVVVRYLRTATCVRWRLVSFVAESVNDVQFSSSVISLLDLASVGIKSPLTFVCFVVVVVAIAVNSRFVDMLFPCWRSGSFTVLCFTWWNLYALFGWKLLMTYIHQDFIWPAFA</sequence>
<organism evidence="2 3">
    <name type="scientific">Trifolium medium</name>
    <dbReference type="NCBI Taxonomy" id="97028"/>
    <lineage>
        <taxon>Eukaryota</taxon>
        <taxon>Viridiplantae</taxon>
        <taxon>Streptophyta</taxon>
        <taxon>Embryophyta</taxon>
        <taxon>Tracheophyta</taxon>
        <taxon>Spermatophyta</taxon>
        <taxon>Magnoliopsida</taxon>
        <taxon>eudicotyledons</taxon>
        <taxon>Gunneridae</taxon>
        <taxon>Pentapetalae</taxon>
        <taxon>rosids</taxon>
        <taxon>fabids</taxon>
        <taxon>Fabales</taxon>
        <taxon>Fabaceae</taxon>
        <taxon>Papilionoideae</taxon>
        <taxon>50 kb inversion clade</taxon>
        <taxon>NPAAA clade</taxon>
        <taxon>Hologalegina</taxon>
        <taxon>IRL clade</taxon>
        <taxon>Trifolieae</taxon>
        <taxon>Trifolium</taxon>
    </lineage>
</organism>
<keyword evidence="1" id="KW-0472">Membrane</keyword>
<dbReference type="AlphaFoldDB" id="A0A392QGC2"/>
<evidence type="ECO:0000313" key="3">
    <source>
        <dbReference type="Proteomes" id="UP000265520"/>
    </source>
</evidence>
<proteinExistence type="predicted"/>
<keyword evidence="1" id="KW-0812">Transmembrane</keyword>
<feature type="transmembrane region" description="Helical" evidence="1">
    <location>
        <begin position="68"/>
        <end position="87"/>
    </location>
</feature>
<dbReference type="EMBL" id="LXQA010133498">
    <property type="protein sequence ID" value="MCI22989.1"/>
    <property type="molecule type" value="Genomic_DNA"/>
</dbReference>
<feature type="transmembrane region" description="Helical" evidence="1">
    <location>
        <begin position="99"/>
        <end position="118"/>
    </location>
</feature>
<comment type="caution">
    <text evidence="2">The sequence shown here is derived from an EMBL/GenBank/DDBJ whole genome shotgun (WGS) entry which is preliminary data.</text>
</comment>
<reference evidence="2 3" key="1">
    <citation type="journal article" date="2018" name="Front. Plant Sci.">
        <title>Red Clover (Trifolium pratense) and Zigzag Clover (T. medium) - A Picture of Genomic Similarities and Differences.</title>
        <authorList>
            <person name="Dluhosova J."/>
            <person name="Istvanek J."/>
            <person name="Nedelnik J."/>
            <person name="Repkova J."/>
        </authorList>
    </citation>
    <scope>NUCLEOTIDE SEQUENCE [LARGE SCALE GENOMIC DNA]</scope>
    <source>
        <strain evidence="3">cv. 10/8</strain>
        <tissue evidence="2">Leaf</tissue>
    </source>
</reference>
<name>A0A392QGC2_9FABA</name>
<dbReference type="Proteomes" id="UP000265520">
    <property type="component" value="Unassembled WGS sequence"/>
</dbReference>
<protein>
    <submittedName>
        <fullName evidence="2">Uncharacterized protein</fullName>
    </submittedName>
</protein>
<feature type="transmembrane region" description="Helical" evidence="1">
    <location>
        <begin position="6"/>
        <end position="26"/>
    </location>
</feature>
<evidence type="ECO:0000256" key="1">
    <source>
        <dbReference type="SAM" id="Phobius"/>
    </source>
</evidence>